<sequence length="514" mass="54887">MKLLSELAESLLVYRITSETPVEIADLEADSRRVKPGQLFFCLPGHTVDGHDYAGQAKEKGAAALVVSRELPVDLPQLVVPDVRQALAILADAWYGRPSHSLRPIGVTGTNGKTTTTYLIERILADAGAKPGVIGTIEARYGGKSFPMSGTTPDALALQRLFRDMVDAGTDRAVMEVSSHALEQGRVKGTRFRTAIFTNLTQDHLDYHKTMEAYADAKGLFFSRLGNTYAEDPAQRTYAVLNADDEASKKFAKLTAAEVVTYGVNRDAHVRASEIAVSSTGTSFRLDTFRGGRKVELQLVGMFNVYNALAALTAALCEGIELESAIRSLESTPGVPGRVEAVNEGQSFAVIVDYAHTPDGLDNVLKTVREIASGRVISVFGCGGDRDRTKRPIMGRIAAQWSDYVIATSDNPRTEDPLAILKEIEPGLAVGGAEPAGKGGVGEAGDSAGTGGKAAYELEPDRARAIHKAVEMASPGDVVLIAGKGHETYQIIGGTTQDFDDRLVARAALRSLAK</sequence>
<dbReference type="Pfam" id="PF08245">
    <property type="entry name" value="Mur_ligase_M"/>
    <property type="match status" value="1"/>
</dbReference>
<dbReference type="SUPFAM" id="SSF53244">
    <property type="entry name" value="MurD-like peptide ligases, peptide-binding domain"/>
    <property type="match status" value="1"/>
</dbReference>
<feature type="binding site" evidence="19">
    <location>
        <position position="178"/>
    </location>
    <ligand>
        <name>UDP-N-acetyl-alpha-D-muramoyl-L-alanyl-D-glutamate</name>
        <dbReference type="ChEBI" id="CHEBI:83900"/>
    </ligand>
</feature>
<evidence type="ECO:0000259" key="24">
    <source>
        <dbReference type="Pfam" id="PF08245"/>
    </source>
</evidence>
<dbReference type="FunFam" id="3.90.190.20:FF:000006">
    <property type="entry name" value="UDP-N-acetylmuramoyl-L-alanyl-D-glutamate--2,6-diaminopimelate ligase"/>
    <property type="match status" value="1"/>
</dbReference>
<evidence type="ECO:0000256" key="8">
    <source>
        <dbReference type="ARBA" id="ARBA00022960"/>
    </source>
</evidence>
<dbReference type="InterPro" id="IPR004101">
    <property type="entry name" value="Mur_ligase_C"/>
</dbReference>
<dbReference type="InterPro" id="IPR000713">
    <property type="entry name" value="Mur_ligase_N"/>
</dbReference>
<feature type="domain" description="Mur ligase C-terminal" evidence="23">
    <location>
        <begin position="337"/>
        <end position="485"/>
    </location>
</feature>
<dbReference type="NCBIfam" id="TIGR01085">
    <property type="entry name" value="murE"/>
    <property type="match status" value="1"/>
</dbReference>
<evidence type="ECO:0000256" key="10">
    <source>
        <dbReference type="ARBA" id="ARBA00023306"/>
    </source>
</evidence>
<dbReference type="InterPro" id="IPR018109">
    <property type="entry name" value="Folylpolyglutamate_synth_CS"/>
</dbReference>
<dbReference type="SUPFAM" id="SSF53623">
    <property type="entry name" value="MurD-like peptide ligases, catalytic domain"/>
    <property type="match status" value="1"/>
</dbReference>
<feature type="binding site" evidence="19">
    <location>
        <position position="386"/>
    </location>
    <ligand>
        <name>meso-2,6-diaminopimelate</name>
        <dbReference type="ChEBI" id="CHEBI:57791"/>
    </ligand>
</feature>
<keyword evidence="6 19" id="KW-0547">Nucleotide-binding</keyword>
<evidence type="ECO:0000256" key="19">
    <source>
        <dbReference type="HAMAP-Rule" id="MF_00208"/>
    </source>
</evidence>
<evidence type="ECO:0000256" key="13">
    <source>
        <dbReference type="ARBA" id="ARBA00056782"/>
    </source>
</evidence>
<dbReference type="UniPathway" id="UPA00219"/>
<keyword evidence="3 19" id="KW-0963">Cytoplasm</keyword>
<dbReference type="InterPro" id="IPR036565">
    <property type="entry name" value="Mur-like_cat_sf"/>
</dbReference>
<feature type="binding site" evidence="19">
    <location>
        <begin position="410"/>
        <end position="413"/>
    </location>
    <ligand>
        <name>meso-2,6-diaminopimelate</name>
        <dbReference type="ChEBI" id="CHEBI:57791"/>
    </ligand>
</feature>
<feature type="binding site" evidence="19">
    <location>
        <begin position="109"/>
        <end position="115"/>
    </location>
    <ligand>
        <name>ATP</name>
        <dbReference type="ChEBI" id="CHEBI:30616"/>
    </ligand>
</feature>
<evidence type="ECO:0000256" key="6">
    <source>
        <dbReference type="ARBA" id="ARBA00022741"/>
    </source>
</evidence>
<dbReference type="PANTHER" id="PTHR23135:SF4">
    <property type="entry name" value="UDP-N-ACETYLMURAMOYL-L-ALANYL-D-GLUTAMATE--2,6-DIAMINOPIMELATE LIGASE MURE HOMOLOG, CHLOROPLASTIC"/>
    <property type="match status" value="1"/>
</dbReference>
<keyword evidence="11 19" id="KW-0961">Cell wall biogenesis/degradation</keyword>
<dbReference type="Pfam" id="PF01225">
    <property type="entry name" value="Mur_ligase"/>
    <property type="match status" value="1"/>
</dbReference>
<dbReference type="SUPFAM" id="SSF63418">
    <property type="entry name" value="MurE/MurF N-terminal domain"/>
    <property type="match status" value="1"/>
</dbReference>
<evidence type="ECO:0000256" key="2">
    <source>
        <dbReference type="ARBA" id="ARBA00005898"/>
    </source>
</evidence>
<keyword evidence="19" id="KW-0460">Magnesium</keyword>
<comment type="PTM">
    <text evidence="19">Carboxylation is probably crucial for Mg(2+) binding and, consequently, for the gamma-phosphate positioning of ATP.</text>
</comment>
<dbReference type="GO" id="GO:0008360">
    <property type="term" value="P:regulation of cell shape"/>
    <property type="evidence" value="ECO:0007669"/>
    <property type="project" value="UniProtKB-KW"/>
</dbReference>
<comment type="subcellular location">
    <subcellularLocation>
        <location evidence="19 20">Cytoplasm</location>
    </subcellularLocation>
</comment>
<evidence type="ECO:0000259" key="22">
    <source>
        <dbReference type="Pfam" id="PF01225"/>
    </source>
</evidence>
<evidence type="ECO:0000256" key="1">
    <source>
        <dbReference type="ARBA" id="ARBA00004752"/>
    </source>
</evidence>
<keyword evidence="8 19" id="KW-0133">Cell shape</keyword>
<dbReference type="EC" id="6.3.2.13" evidence="14 19"/>
<dbReference type="Proteomes" id="UP000564644">
    <property type="component" value="Unassembled WGS sequence"/>
</dbReference>
<evidence type="ECO:0000256" key="9">
    <source>
        <dbReference type="ARBA" id="ARBA00022984"/>
    </source>
</evidence>
<dbReference type="HAMAP" id="MF_00208">
    <property type="entry name" value="MurE"/>
    <property type="match status" value="1"/>
</dbReference>
<dbReference type="Pfam" id="PF02875">
    <property type="entry name" value="Mur_ligase_C"/>
    <property type="match status" value="1"/>
</dbReference>
<dbReference type="GO" id="GO:0005524">
    <property type="term" value="F:ATP binding"/>
    <property type="evidence" value="ECO:0007669"/>
    <property type="project" value="UniProtKB-UniRule"/>
</dbReference>
<dbReference type="Gene3D" id="3.90.190.20">
    <property type="entry name" value="Mur ligase, C-terminal domain"/>
    <property type="match status" value="1"/>
</dbReference>
<dbReference type="GO" id="GO:0008765">
    <property type="term" value="F:UDP-N-acetylmuramoylalanyl-D-glutamate-2,6-diaminopimelate ligase activity"/>
    <property type="evidence" value="ECO:0007669"/>
    <property type="project" value="UniProtKB-UniRule"/>
</dbReference>
<gene>
    <name evidence="19" type="primary">murE</name>
    <name evidence="25" type="ORF">H7C18_01925</name>
</gene>
<evidence type="ECO:0000256" key="3">
    <source>
        <dbReference type="ARBA" id="ARBA00022490"/>
    </source>
</evidence>
<feature type="short sequence motif" description="Meso-diaminopimelate recognition motif" evidence="19">
    <location>
        <begin position="410"/>
        <end position="413"/>
    </location>
</feature>
<dbReference type="Gene3D" id="3.40.1390.10">
    <property type="entry name" value="MurE/MurF, N-terminal domain"/>
    <property type="match status" value="1"/>
</dbReference>
<evidence type="ECO:0000256" key="17">
    <source>
        <dbReference type="ARBA" id="ARBA00076158"/>
    </source>
</evidence>
<keyword evidence="5 19" id="KW-0132">Cell division</keyword>
<feature type="binding site" evidence="19">
    <location>
        <position position="184"/>
    </location>
    <ligand>
        <name>UDP-N-acetyl-alpha-D-muramoyl-L-alanyl-D-glutamate</name>
        <dbReference type="ChEBI" id="CHEBI:83900"/>
    </ligand>
</feature>
<keyword evidence="4 19" id="KW-0436">Ligase</keyword>
<organism evidence="25 26">
    <name type="scientific">Cohnella zeiphila</name>
    <dbReference type="NCBI Taxonomy" id="2761120"/>
    <lineage>
        <taxon>Bacteria</taxon>
        <taxon>Bacillati</taxon>
        <taxon>Bacillota</taxon>
        <taxon>Bacilli</taxon>
        <taxon>Bacillales</taxon>
        <taxon>Paenibacillaceae</taxon>
        <taxon>Cohnella</taxon>
    </lineage>
</organism>
<feature type="binding site" evidence="19">
    <location>
        <position position="483"/>
    </location>
    <ligand>
        <name>meso-2,6-diaminopimelate</name>
        <dbReference type="ChEBI" id="CHEBI:57791"/>
    </ligand>
</feature>
<keyword evidence="7 19" id="KW-0067">ATP-binding</keyword>
<feature type="compositionally biased region" description="Gly residues" evidence="21">
    <location>
        <begin position="437"/>
        <end position="452"/>
    </location>
</feature>
<dbReference type="GO" id="GO:0004326">
    <property type="term" value="F:tetrahydrofolylpolyglutamate synthase activity"/>
    <property type="evidence" value="ECO:0007669"/>
    <property type="project" value="InterPro"/>
</dbReference>
<dbReference type="AlphaFoldDB" id="A0A7X0VTX2"/>
<dbReference type="InterPro" id="IPR035911">
    <property type="entry name" value="MurE/MurF_N"/>
</dbReference>
<evidence type="ECO:0000256" key="15">
    <source>
        <dbReference type="ARBA" id="ARBA00072883"/>
    </source>
</evidence>
<evidence type="ECO:0000256" key="16">
    <source>
        <dbReference type="ARBA" id="ARBA00075482"/>
    </source>
</evidence>
<feature type="binding site" evidence="19">
    <location>
        <position position="31"/>
    </location>
    <ligand>
        <name>UDP-N-acetyl-alpha-D-muramoyl-L-alanyl-D-glutamate</name>
        <dbReference type="ChEBI" id="CHEBI:83900"/>
    </ligand>
</feature>
<comment type="pathway">
    <text evidence="1 19 20">Cell wall biogenesis; peptidoglycan biosynthesis.</text>
</comment>
<evidence type="ECO:0000256" key="7">
    <source>
        <dbReference type="ARBA" id="ARBA00022840"/>
    </source>
</evidence>
<dbReference type="Gene3D" id="3.40.1190.10">
    <property type="entry name" value="Mur-like, catalytic domain"/>
    <property type="match status" value="1"/>
</dbReference>
<evidence type="ECO:0000256" key="11">
    <source>
        <dbReference type="ARBA" id="ARBA00023316"/>
    </source>
</evidence>
<dbReference type="InterPro" id="IPR013221">
    <property type="entry name" value="Mur_ligase_cen"/>
</dbReference>
<comment type="cofactor">
    <cofactor evidence="19">
        <name>Mg(2+)</name>
        <dbReference type="ChEBI" id="CHEBI:18420"/>
    </cofactor>
</comment>
<dbReference type="RefSeq" id="WP_185127322.1">
    <property type="nucleotide sequence ID" value="NZ_JACJVO010000002.1"/>
</dbReference>
<feature type="binding site" evidence="19">
    <location>
        <position position="186"/>
    </location>
    <ligand>
        <name>UDP-N-acetyl-alpha-D-muramoyl-L-alanyl-D-glutamate</name>
        <dbReference type="ChEBI" id="CHEBI:83900"/>
    </ligand>
</feature>
<dbReference type="PANTHER" id="PTHR23135">
    <property type="entry name" value="MUR LIGASE FAMILY MEMBER"/>
    <property type="match status" value="1"/>
</dbReference>
<dbReference type="InterPro" id="IPR005761">
    <property type="entry name" value="UDP-N-AcMur-Glu-dNH2Pim_ligase"/>
</dbReference>
<evidence type="ECO:0000256" key="4">
    <source>
        <dbReference type="ARBA" id="ARBA00022598"/>
    </source>
</evidence>
<dbReference type="GO" id="GO:0000287">
    <property type="term" value="F:magnesium ion binding"/>
    <property type="evidence" value="ECO:0007669"/>
    <property type="project" value="UniProtKB-UniRule"/>
</dbReference>
<comment type="catalytic activity">
    <reaction evidence="12 19">
        <text>UDP-N-acetyl-alpha-D-muramoyl-L-alanyl-D-glutamate + meso-2,6-diaminopimelate + ATP = UDP-N-acetyl-alpha-D-muramoyl-L-alanyl-gamma-D-glutamyl-meso-2,6-diaminopimelate + ADP + phosphate + H(+)</text>
        <dbReference type="Rhea" id="RHEA:23676"/>
        <dbReference type="ChEBI" id="CHEBI:15378"/>
        <dbReference type="ChEBI" id="CHEBI:30616"/>
        <dbReference type="ChEBI" id="CHEBI:43474"/>
        <dbReference type="ChEBI" id="CHEBI:57791"/>
        <dbReference type="ChEBI" id="CHEBI:83900"/>
        <dbReference type="ChEBI" id="CHEBI:83905"/>
        <dbReference type="ChEBI" id="CHEBI:456216"/>
        <dbReference type="EC" id="6.3.2.13"/>
    </reaction>
</comment>
<keyword evidence="26" id="KW-1185">Reference proteome</keyword>
<dbReference type="GO" id="GO:0005737">
    <property type="term" value="C:cytoplasm"/>
    <property type="evidence" value="ECO:0007669"/>
    <property type="project" value="UniProtKB-SubCell"/>
</dbReference>
<evidence type="ECO:0000256" key="14">
    <source>
        <dbReference type="ARBA" id="ARBA00066633"/>
    </source>
</evidence>
<feature type="domain" description="Mur ligase central" evidence="24">
    <location>
        <begin position="107"/>
        <end position="315"/>
    </location>
</feature>
<evidence type="ECO:0000256" key="18">
    <source>
        <dbReference type="ARBA" id="ARBA00081560"/>
    </source>
</evidence>
<evidence type="ECO:0000256" key="21">
    <source>
        <dbReference type="SAM" id="MobiDB-lite"/>
    </source>
</evidence>
<feature type="region of interest" description="Disordered" evidence="21">
    <location>
        <begin position="432"/>
        <end position="454"/>
    </location>
</feature>
<comment type="caution">
    <text evidence="19">Lacks conserved residue(s) required for the propagation of feature annotation.</text>
</comment>
<dbReference type="EMBL" id="JACJVO010000002">
    <property type="protein sequence ID" value="MBB6729652.1"/>
    <property type="molecule type" value="Genomic_DNA"/>
</dbReference>
<dbReference type="PROSITE" id="PS01011">
    <property type="entry name" value="FOLYLPOLYGLU_SYNT_1"/>
    <property type="match status" value="1"/>
</dbReference>
<proteinExistence type="inferred from homology"/>
<feature type="binding site" evidence="19">
    <location>
        <begin position="151"/>
        <end position="152"/>
    </location>
    <ligand>
        <name>UDP-N-acetyl-alpha-D-muramoyl-L-alanyl-D-glutamate</name>
        <dbReference type="ChEBI" id="CHEBI:83900"/>
    </ligand>
</feature>
<comment type="function">
    <text evidence="13 19">Catalyzes the addition of meso-diaminopimelic acid to the nucleotide precursor UDP-N-acetylmuramoyl-L-alanyl-D-glutamate (UMAG) in the biosynthesis of bacterial cell-wall peptidoglycan.</text>
</comment>
<reference evidence="25 26" key="1">
    <citation type="submission" date="2020-08" db="EMBL/GenBank/DDBJ databases">
        <title>Cohnella phylogeny.</title>
        <authorList>
            <person name="Dunlap C."/>
        </authorList>
    </citation>
    <scope>NUCLEOTIDE SEQUENCE [LARGE SCALE GENOMIC DNA]</scope>
    <source>
        <strain evidence="25 26">CBP 2801</strain>
    </source>
</reference>
<dbReference type="GO" id="GO:0051301">
    <property type="term" value="P:cell division"/>
    <property type="evidence" value="ECO:0007669"/>
    <property type="project" value="UniProtKB-KW"/>
</dbReference>
<feature type="modified residue" description="N6-carboxylysine" evidence="19">
    <location>
        <position position="218"/>
    </location>
</feature>
<accession>A0A7X0VTX2</accession>
<comment type="caution">
    <text evidence="25">The sequence shown here is derived from an EMBL/GenBank/DDBJ whole genome shotgun (WGS) entry which is preliminary data.</text>
</comment>
<evidence type="ECO:0000259" key="23">
    <source>
        <dbReference type="Pfam" id="PF02875"/>
    </source>
</evidence>
<evidence type="ECO:0000313" key="26">
    <source>
        <dbReference type="Proteomes" id="UP000564644"/>
    </source>
</evidence>
<name>A0A7X0VTX2_9BACL</name>
<evidence type="ECO:0000256" key="12">
    <source>
        <dbReference type="ARBA" id="ARBA00050251"/>
    </source>
</evidence>
<evidence type="ECO:0000313" key="25">
    <source>
        <dbReference type="EMBL" id="MBB6729652.1"/>
    </source>
</evidence>
<keyword evidence="9 19" id="KW-0573">Peptidoglycan synthesis</keyword>
<evidence type="ECO:0000256" key="20">
    <source>
        <dbReference type="RuleBase" id="RU004135"/>
    </source>
</evidence>
<dbReference type="GO" id="GO:0009252">
    <property type="term" value="P:peptidoglycan biosynthetic process"/>
    <property type="evidence" value="ECO:0007669"/>
    <property type="project" value="UniProtKB-UniRule"/>
</dbReference>
<comment type="similarity">
    <text evidence="2 19">Belongs to the MurCDEF family. MurE subfamily.</text>
</comment>
<dbReference type="NCBIfam" id="NF001124">
    <property type="entry name" value="PRK00139.1-2"/>
    <property type="match status" value="1"/>
</dbReference>
<feature type="binding site" evidence="19">
    <location>
        <position position="487"/>
    </location>
    <ligand>
        <name>meso-2,6-diaminopimelate</name>
        <dbReference type="ChEBI" id="CHEBI:57791"/>
    </ligand>
</feature>
<evidence type="ECO:0000256" key="5">
    <source>
        <dbReference type="ARBA" id="ARBA00022618"/>
    </source>
</evidence>
<dbReference type="NCBIfam" id="NF001126">
    <property type="entry name" value="PRK00139.1-4"/>
    <property type="match status" value="1"/>
</dbReference>
<keyword evidence="10 19" id="KW-0131">Cell cycle</keyword>
<dbReference type="GO" id="GO:0071555">
    <property type="term" value="P:cell wall organization"/>
    <property type="evidence" value="ECO:0007669"/>
    <property type="project" value="UniProtKB-KW"/>
</dbReference>
<feature type="domain" description="Mur ligase N-terminal catalytic" evidence="22">
    <location>
        <begin position="25"/>
        <end position="95"/>
    </location>
</feature>
<dbReference type="InterPro" id="IPR036615">
    <property type="entry name" value="Mur_ligase_C_dom_sf"/>
</dbReference>
<protein>
    <recommendedName>
        <fullName evidence="15 19">UDP-N-acetylmuramoyl-L-alanyl-D-glutamate--2,6-diaminopimelate ligase</fullName>
        <ecNumber evidence="14 19">6.3.2.13</ecNumber>
    </recommendedName>
    <alternativeName>
        <fullName evidence="16 19">Meso-A2pm-adding enzyme</fullName>
    </alternativeName>
    <alternativeName>
        <fullName evidence="17 19">Meso-diaminopimelate-adding enzyme</fullName>
    </alternativeName>
    <alternativeName>
        <fullName evidence="18 19">UDP-MurNAc-L-Ala-D-Glu:meso-diaminopimelate ligase</fullName>
    </alternativeName>
    <alternativeName>
        <fullName evidence="19">UDP-MurNAc-tripeptide synthetase</fullName>
    </alternativeName>
    <alternativeName>
        <fullName evidence="19">UDP-N-acetylmuramyl-tripeptide synthetase</fullName>
    </alternativeName>
</protein>